<dbReference type="InterPro" id="IPR009078">
    <property type="entry name" value="Ferritin-like_SF"/>
</dbReference>
<gene>
    <name evidence="14" type="ORF">HYH03_012391</name>
</gene>
<keyword evidence="7" id="KW-0521">NADP</keyword>
<evidence type="ECO:0000256" key="9">
    <source>
        <dbReference type="ARBA" id="ARBA00023004"/>
    </source>
</evidence>
<keyword evidence="15" id="KW-1185">Reference proteome</keyword>
<evidence type="ECO:0000259" key="13">
    <source>
        <dbReference type="Pfam" id="PF02915"/>
    </source>
</evidence>
<reference evidence="14" key="1">
    <citation type="journal article" date="2020" name="bioRxiv">
        <title>Comparative genomics of Chlamydomonas.</title>
        <authorList>
            <person name="Craig R.J."/>
            <person name="Hasan A.R."/>
            <person name="Ness R.W."/>
            <person name="Keightley P.D."/>
        </authorList>
    </citation>
    <scope>NUCLEOTIDE SEQUENCE</scope>
    <source>
        <strain evidence="14">CCAP 11/70</strain>
    </source>
</reference>
<feature type="compositionally biased region" description="Low complexity" evidence="12">
    <location>
        <begin position="12"/>
        <end position="30"/>
    </location>
</feature>
<evidence type="ECO:0000256" key="10">
    <source>
        <dbReference type="ARBA" id="ARBA00023171"/>
    </source>
</evidence>
<dbReference type="InterPro" id="IPR003251">
    <property type="entry name" value="Rr_diiron-bd_dom"/>
</dbReference>
<evidence type="ECO:0000256" key="11">
    <source>
        <dbReference type="ARBA" id="ARBA00049231"/>
    </source>
</evidence>
<dbReference type="GO" id="GO:0015979">
    <property type="term" value="P:photosynthesis"/>
    <property type="evidence" value="ECO:0007669"/>
    <property type="project" value="UniProtKB-KW"/>
</dbReference>
<dbReference type="AlphaFoldDB" id="A0A835XT20"/>
<comment type="caution">
    <text evidence="14">The sequence shown here is derived from an EMBL/GenBank/DDBJ whole genome shotgun (WGS) entry which is preliminary data.</text>
</comment>
<dbReference type="Proteomes" id="UP000612055">
    <property type="component" value="Unassembled WGS sequence"/>
</dbReference>
<organism evidence="14 15">
    <name type="scientific">Edaphochlamys debaryana</name>
    <dbReference type="NCBI Taxonomy" id="47281"/>
    <lineage>
        <taxon>Eukaryota</taxon>
        <taxon>Viridiplantae</taxon>
        <taxon>Chlorophyta</taxon>
        <taxon>core chlorophytes</taxon>
        <taxon>Chlorophyceae</taxon>
        <taxon>CS clade</taxon>
        <taxon>Chlamydomonadales</taxon>
        <taxon>Chlamydomonadales incertae sedis</taxon>
        <taxon>Edaphochlamys</taxon>
    </lineage>
</organism>
<accession>A0A835XT20</accession>
<dbReference type="PANTHER" id="PTHR31053:SF2">
    <property type="entry name" value="MAGNESIUM-PROTOPORPHYRIN IX MONOMETHYL ESTER [OXIDATIVE] CYCLASE, CHLOROPLASTIC"/>
    <property type="match status" value="1"/>
</dbReference>
<evidence type="ECO:0000313" key="14">
    <source>
        <dbReference type="EMBL" id="KAG2489165.1"/>
    </source>
</evidence>
<evidence type="ECO:0000256" key="6">
    <source>
        <dbReference type="ARBA" id="ARBA00022723"/>
    </source>
</evidence>
<comment type="pathway">
    <text evidence="2">Porphyrin-containing compound metabolism; chlorophyll biosynthesis.</text>
</comment>
<dbReference type="OrthoDB" id="524174at2759"/>
<evidence type="ECO:0000256" key="7">
    <source>
        <dbReference type="ARBA" id="ARBA00022857"/>
    </source>
</evidence>
<evidence type="ECO:0000313" key="15">
    <source>
        <dbReference type="Proteomes" id="UP000612055"/>
    </source>
</evidence>
<keyword evidence="10" id="KW-0149">Chlorophyll biosynthesis</keyword>
<keyword evidence="8" id="KW-0560">Oxidoreductase</keyword>
<evidence type="ECO:0000256" key="2">
    <source>
        <dbReference type="ARBA" id="ARBA00005173"/>
    </source>
</evidence>
<protein>
    <recommendedName>
        <fullName evidence="4">magnesium-protoporphyrin IX monomethyl ester (oxidative) cyclase</fullName>
        <ecNumber evidence="4">1.14.13.81</ecNumber>
    </recommendedName>
</protein>
<dbReference type="EC" id="1.14.13.81" evidence="4"/>
<dbReference type="SUPFAM" id="SSF47240">
    <property type="entry name" value="Ferritin-like"/>
    <property type="match status" value="1"/>
</dbReference>
<keyword evidence="6" id="KW-0479">Metal-binding</keyword>
<proteinExistence type="inferred from homology"/>
<keyword evidence="9" id="KW-0408">Iron</keyword>
<sequence>MKALLLLRSRKAQPAPAEPDPAQADSVQSAANQAAAATTAALAPLAASTAAWMPAGSQGGGGEAGAGAEGGAAAYSAADAWAAAPSVGEAGGPARADGSEAVGGGRGRSVAVYDFQACPAVVKAGRRCAVKVQATAAPNDLNAGLGFEQMRDGIKVAAKESILTPRFYTTDFDETEQIFSKEINPNLDMEELNACLQEFRNDYNKVHFVRNNSFKAAADKVTGETRRIFIEFLERSCTAEFSGFLLYKELARRLKTSAPEVAEMFLLMSRDEARHAGFLNKALADFNLALDLGFLTKNRTYTYFKPKFIIYATFLSEKIGYWRYITIYRHLQRNPDNQFYPLFEYFENWCQDENRHGDFLAACLKAKPELLNNWEAKLWSKFFCLSVYVTMYLNDHTRTKFYESLGLVTRQFNQHVIIETNRATERLFPVVPDVEDPWFFETMNKMVDVNSAIMRIEDSNAPDFLKTLQKLPYQERMASYLVQLMFMKEKECGSVDIAGSAASALTSF</sequence>
<evidence type="ECO:0000256" key="1">
    <source>
        <dbReference type="ARBA" id="ARBA00001962"/>
    </source>
</evidence>
<comment type="cofactor">
    <cofactor evidence="1">
        <name>Fe cation</name>
        <dbReference type="ChEBI" id="CHEBI:24875"/>
    </cofactor>
</comment>
<dbReference type="HAMAP" id="MF_01840">
    <property type="entry name" value="AcsF"/>
    <property type="match status" value="1"/>
</dbReference>
<evidence type="ECO:0000256" key="4">
    <source>
        <dbReference type="ARBA" id="ARBA00012092"/>
    </source>
</evidence>
<feature type="region of interest" description="Disordered" evidence="12">
    <location>
        <begin position="8"/>
        <end position="30"/>
    </location>
</feature>
<dbReference type="GO" id="GO:0009535">
    <property type="term" value="C:chloroplast thylakoid membrane"/>
    <property type="evidence" value="ECO:0007669"/>
    <property type="project" value="TreeGrafter"/>
</dbReference>
<comment type="catalytic activity">
    <reaction evidence="11">
        <text>Mg-protoporphyrin IX 13-monomethyl ester + 3 NADPH + 3 O2 + 2 H(+) = 3,8-divinyl protochlorophyllide a + 3 NADP(+) + 5 H2O</text>
        <dbReference type="Rhea" id="RHEA:33235"/>
        <dbReference type="ChEBI" id="CHEBI:15377"/>
        <dbReference type="ChEBI" id="CHEBI:15378"/>
        <dbReference type="ChEBI" id="CHEBI:15379"/>
        <dbReference type="ChEBI" id="CHEBI:57783"/>
        <dbReference type="ChEBI" id="CHEBI:58349"/>
        <dbReference type="ChEBI" id="CHEBI:58632"/>
        <dbReference type="ChEBI" id="CHEBI:60491"/>
        <dbReference type="EC" id="1.14.13.81"/>
    </reaction>
</comment>
<dbReference type="NCBIfam" id="TIGR02029">
    <property type="entry name" value="AcsF"/>
    <property type="match status" value="1"/>
</dbReference>
<evidence type="ECO:0000256" key="3">
    <source>
        <dbReference type="ARBA" id="ARBA00006550"/>
    </source>
</evidence>
<evidence type="ECO:0000256" key="12">
    <source>
        <dbReference type="SAM" id="MobiDB-lite"/>
    </source>
</evidence>
<dbReference type="GO" id="GO:0015995">
    <property type="term" value="P:chlorophyll biosynthetic process"/>
    <property type="evidence" value="ECO:0007669"/>
    <property type="project" value="UniProtKB-UniPathway"/>
</dbReference>
<dbReference type="GO" id="GO:0046872">
    <property type="term" value="F:metal ion binding"/>
    <property type="evidence" value="ECO:0007669"/>
    <property type="project" value="UniProtKB-KW"/>
</dbReference>
<dbReference type="EMBL" id="JAEHOE010000076">
    <property type="protein sequence ID" value="KAG2489165.1"/>
    <property type="molecule type" value="Genomic_DNA"/>
</dbReference>
<dbReference type="NCBIfam" id="NF010172">
    <property type="entry name" value="PRK13654.1"/>
    <property type="match status" value="1"/>
</dbReference>
<name>A0A835XT20_9CHLO</name>
<keyword evidence="5" id="KW-0602">Photosynthesis</keyword>
<dbReference type="CDD" id="cd01047">
    <property type="entry name" value="ACSF"/>
    <property type="match status" value="1"/>
</dbReference>
<dbReference type="UniPathway" id="UPA00668"/>
<dbReference type="Pfam" id="PF02915">
    <property type="entry name" value="Rubrerythrin"/>
    <property type="match status" value="1"/>
</dbReference>
<dbReference type="InterPro" id="IPR008434">
    <property type="entry name" value="AcsF"/>
</dbReference>
<comment type="similarity">
    <text evidence="3">Belongs to the AcsF family.</text>
</comment>
<evidence type="ECO:0000256" key="8">
    <source>
        <dbReference type="ARBA" id="ARBA00023002"/>
    </source>
</evidence>
<dbReference type="GO" id="GO:0048529">
    <property type="term" value="F:magnesium-protoporphyrin IX monomethyl ester (oxidative) cyclase activity"/>
    <property type="evidence" value="ECO:0007669"/>
    <property type="project" value="UniProtKB-EC"/>
</dbReference>
<evidence type="ECO:0000256" key="5">
    <source>
        <dbReference type="ARBA" id="ARBA00022531"/>
    </source>
</evidence>
<dbReference type="PANTHER" id="PTHR31053">
    <property type="entry name" value="MAGNESIUM-PROTOPORPHYRIN IX MONOMETHYL ESTER [OXIDATIVE] CYCLASE, CHLOROPLASTIC"/>
    <property type="match status" value="1"/>
</dbReference>
<feature type="domain" description="Rubrerythrin diiron-binding" evidence="13">
    <location>
        <begin position="231"/>
        <end position="362"/>
    </location>
</feature>